<dbReference type="EMBL" id="BLSA01000028">
    <property type="protein sequence ID" value="GFP32061.1"/>
    <property type="molecule type" value="Genomic_DNA"/>
</dbReference>
<dbReference type="PANTHER" id="PTHR33498:SF1">
    <property type="entry name" value="TRANSPOSASE FOR INSERTION SEQUENCE ELEMENT IS1557"/>
    <property type="match status" value="1"/>
</dbReference>
<organism evidence="4 5">
    <name type="scientific">Candidatus Hakubella thermalkaliphila</name>
    <dbReference type="NCBI Taxonomy" id="2754717"/>
    <lineage>
        <taxon>Bacteria</taxon>
        <taxon>Bacillati</taxon>
        <taxon>Actinomycetota</taxon>
        <taxon>Actinomycetota incertae sedis</taxon>
        <taxon>Candidatus Hakubellales</taxon>
        <taxon>Candidatus Hakubellaceae</taxon>
        <taxon>Candidatus Hakubella</taxon>
    </lineage>
</organism>
<dbReference type="InterPro" id="IPR002560">
    <property type="entry name" value="Transposase_DDE"/>
</dbReference>
<feature type="domain" description="Transposase IS204/IS1001/IS1096/IS1165 DDE" evidence="1">
    <location>
        <begin position="160"/>
        <end position="399"/>
    </location>
</feature>
<dbReference type="Pfam" id="PF14690">
    <property type="entry name" value="Zn_ribbon_ISL3"/>
    <property type="match status" value="1"/>
</dbReference>
<evidence type="ECO:0000313" key="4">
    <source>
        <dbReference type="EMBL" id="GFP32061.1"/>
    </source>
</evidence>
<feature type="domain" description="Transposase IS204/IS1001/IS1096/IS1165 helix-turn-helix" evidence="2">
    <location>
        <begin position="95"/>
        <end position="145"/>
    </location>
</feature>
<feature type="domain" description="Transposase IS204/IS1001/IS1096/IS1165 zinc-finger" evidence="3">
    <location>
        <begin position="46"/>
        <end position="90"/>
    </location>
</feature>
<dbReference type="AlphaFoldDB" id="A0A6V8PMI8"/>
<protein>
    <recommendedName>
        <fullName evidence="6">Transposase</fullName>
    </recommendedName>
</protein>
<dbReference type="InterPro" id="IPR032877">
    <property type="entry name" value="Transposase_HTH"/>
</dbReference>
<evidence type="ECO:0008006" key="6">
    <source>
        <dbReference type="Google" id="ProtNLM"/>
    </source>
</evidence>
<sequence length="411" mass="47982">EGAMRDTELYRYLLGVEEPWTVSRVDLDVRGQRVDIWINHKEGVRWPCPQCSSELGLYDHAEERVWRHLDSCQFLTYLHARIPRVDCSEHGVLQVKVPWAEPRSQFTLLFERLALDLLKECDIQGATDILRISWDEAWHILERAVKRGLQRKGEGVVAHIGIDEKAAAKGHKYLTLVCDLKASTVEYIGDGRKQESLDAYYGGLSESQREGIEAVAMDMWEAYIESTLDHVPGAEDKIVFDRFHILSHMAEAVDTVRKQEHQLLKKQGDETLKGTKYLWLYGQENIPLRRKEEFERLKSLDLQVGRAWAIKENLRRLWDCPSREEATQYWRRWFWWATHSRLEPVKKVAYLIKRHLHNVLTYFTHPITNAVSEGLNSKIQTIKKMAYGFRNPEHFKTAILFHCGGLDIYPC</sequence>
<evidence type="ECO:0000313" key="5">
    <source>
        <dbReference type="Proteomes" id="UP000568877"/>
    </source>
</evidence>
<reference evidence="4 5" key="1">
    <citation type="journal article" date="2020" name="Front. Microbiol.">
        <title>Single-cell genomics of novel Actinobacteria with the Wood-Ljungdahl pathway discovered in a serpentinizing system.</title>
        <authorList>
            <person name="Merino N."/>
            <person name="Kawai M."/>
            <person name="Boyd E.S."/>
            <person name="Colman D.R."/>
            <person name="McGlynn S.E."/>
            <person name="Nealson K.H."/>
            <person name="Kurokawa K."/>
            <person name="Hongoh Y."/>
        </authorList>
    </citation>
    <scope>NUCLEOTIDE SEQUENCE [LARGE SCALE GENOMIC DNA]</scope>
    <source>
        <strain evidence="4 5">S42</strain>
    </source>
</reference>
<accession>A0A6V8PMI8</accession>
<feature type="non-terminal residue" evidence="4">
    <location>
        <position position="1"/>
    </location>
</feature>
<dbReference type="Proteomes" id="UP000568877">
    <property type="component" value="Unassembled WGS sequence"/>
</dbReference>
<dbReference type="Pfam" id="PF01610">
    <property type="entry name" value="DDE_Tnp_ISL3"/>
    <property type="match status" value="1"/>
</dbReference>
<evidence type="ECO:0000259" key="3">
    <source>
        <dbReference type="Pfam" id="PF14690"/>
    </source>
</evidence>
<name>A0A6V8PMI8_9ACTN</name>
<dbReference type="Pfam" id="PF13542">
    <property type="entry name" value="HTH_Tnp_ISL3"/>
    <property type="match status" value="1"/>
</dbReference>
<dbReference type="InterPro" id="IPR047951">
    <property type="entry name" value="Transpos_ISL3"/>
</dbReference>
<proteinExistence type="predicted"/>
<comment type="caution">
    <text evidence="4">The sequence shown here is derived from an EMBL/GenBank/DDBJ whole genome shotgun (WGS) entry which is preliminary data.</text>
</comment>
<dbReference type="InterPro" id="IPR029261">
    <property type="entry name" value="Transposase_Znf"/>
</dbReference>
<dbReference type="NCBIfam" id="NF033550">
    <property type="entry name" value="transpos_ISL3"/>
    <property type="match status" value="1"/>
</dbReference>
<evidence type="ECO:0000259" key="2">
    <source>
        <dbReference type="Pfam" id="PF13542"/>
    </source>
</evidence>
<evidence type="ECO:0000259" key="1">
    <source>
        <dbReference type="Pfam" id="PF01610"/>
    </source>
</evidence>
<gene>
    <name evidence="4" type="ORF">HKBW3S42_00366</name>
</gene>
<dbReference type="PANTHER" id="PTHR33498">
    <property type="entry name" value="TRANSPOSASE FOR INSERTION SEQUENCE ELEMENT IS1557"/>
    <property type="match status" value="1"/>
</dbReference>